<keyword evidence="2" id="KW-1277">Toxin-antitoxin system</keyword>
<keyword evidence="4" id="KW-0548">Nucleotidyltransferase</keyword>
<protein>
    <recommendedName>
        <fullName evidence="10">Polymerase nucleotidyl transferase domain-containing protein</fullName>
    </recommendedName>
</protein>
<dbReference type="Proteomes" id="UP001157911">
    <property type="component" value="Unassembled WGS sequence"/>
</dbReference>
<dbReference type="PANTHER" id="PTHR33571">
    <property type="entry name" value="SSL8005 PROTEIN"/>
    <property type="match status" value="1"/>
</dbReference>
<dbReference type="Gene3D" id="3.30.460.10">
    <property type="entry name" value="Beta Polymerase, domain 2"/>
    <property type="match status" value="1"/>
</dbReference>
<keyword evidence="5" id="KW-0479">Metal-binding</keyword>
<evidence type="ECO:0000313" key="11">
    <source>
        <dbReference type="EMBL" id="SMP08260.1"/>
    </source>
</evidence>
<keyword evidence="8" id="KW-0460">Magnesium</keyword>
<evidence type="ECO:0000259" key="10">
    <source>
        <dbReference type="Pfam" id="PF01909"/>
    </source>
</evidence>
<evidence type="ECO:0000256" key="4">
    <source>
        <dbReference type="ARBA" id="ARBA00022695"/>
    </source>
</evidence>
<dbReference type="InterPro" id="IPR002934">
    <property type="entry name" value="Polymerase_NTP_transf_dom"/>
</dbReference>
<dbReference type="EMBL" id="FXUB01000001">
    <property type="protein sequence ID" value="SMP08260.1"/>
    <property type="molecule type" value="Genomic_DNA"/>
</dbReference>
<name>A0ABY1NI49_9BACT</name>
<evidence type="ECO:0000256" key="7">
    <source>
        <dbReference type="ARBA" id="ARBA00022840"/>
    </source>
</evidence>
<dbReference type="InterPro" id="IPR052038">
    <property type="entry name" value="Type-VII_TA_antitoxin"/>
</dbReference>
<evidence type="ECO:0000256" key="8">
    <source>
        <dbReference type="ARBA" id="ARBA00022842"/>
    </source>
</evidence>
<proteinExistence type="inferred from homology"/>
<evidence type="ECO:0000256" key="3">
    <source>
        <dbReference type="ARBA" id="ARBA00022679"/>
    </source>
</evidence>
<dbReference type="SUPFAM" id="SSF81301">
    <property type="entry name" value="Nucleotidyltransferase"/>
    <property type="match status" value="1"/>
</dbReference>
<evidence type="ECO:0000256" key="6">
    <source>
        <dbReference type="ARBA" id="ARBA00022741"/>
    </source>
</evidence>
<keyword evidence="12" id="KW-1185">Reference proteome</keyword>
<evidence type="ECO:0000256" key="1">
    <source>
        <dbReference type="ARBA" id="ARBA00001946"/>
    </source>
</evidence>
<comment type="caution">
    <text evidence="11">The sequence shown here is derived from an EMBL/GenBank/DDBJ whole genome shotgun (WGS) entry which is preliminary data.</text>
</comment>
<reference evidence="11 12" key="1">
    <citation type="submission" date="2017-05" db="EMBL/GenBank/DDBJ databases">
        <authorList>
            <person name="Varghese N."/>
            <person name="Submissions S."/>
        </authorList>
    </citation>
    <scope>NUCLEOTIDE SEQUENCE [LARGE SCALE GENOMIC DNA]</scope>
    <source>
        <strain evidence="11 12">DSM 15522</strain>
    </source>
</reference>
<keyword evidence="7" id="KW-0067">ATP-binding</keyword>
<sequence length="100" mass="11669">MKKEEVIKILQKHRKDIEKFGVKRIGLFGSVARDKANEKSDIDFVVEFGKGKATFKNFGGLIEFLENLFHREMDILTPEGIKSIRIKSVRERIKKEVEYV</sequence>
<dbReference type="Pfam" id="PF01909">
    <property type="entry name" value="NTP_transf_2"/>
    <property type="match status" value="1"/>
</dbReference>
<keyword evidence="6" id="KW-0547">Nucleotide-binding</keyword>
<evidence type="ECO:0000313" key="12">
    <source>
        <dbReference type="Proteomes" id="UP001157911"/>
    </source>
</evidence>
<dbReference type="CDD" id="cd05403">
    <property type="entry name" value="NT_KNTase_like"/>
    <property type="match status" value="1"/>
</dbReference>
<gene>
    <name evidence="11" type="ORF">SAMN06265339_0601</name>
</gene>
<comment type="similarity">
    <text evidence="9">Belongs to the MntA antitoxin family.</text>
</comment>
<dbReference type="PANTHER" id="PTHR33571:SF14">
    <property type="entry name" value="PROTEIN ADENYLYLTRANSFERASE MJ0435-RELATED"/>
    <property type="match status" value="1"/>
</dbReference>
<feature type="domain" description="Polymerase nucleotidyl transferase" evidence="10">
    <location>
        <begin position="11"/>
        <end position="98"/>
    </location>
</feature>
<keyword evidence="3" id="KW-0808">Transferase</keyword>
<dbReference type="RefSeq" id="WP_283400099.1">
    <property type="nucleotide sequence ID" value="NZ_FXUB01000001.1"/>
</dbReference>
<evidence type="ECO:0000256" key="2">
    <source>
        <dbReference type="ARBA" id="ARBA00022649"/>
    </source>
</evidence>
<organism evidence="11 12">
    <name type="scientific">Desulfurobacterium pacificum</name>
    <dbReference type="NCBI Taxonomy" id="240166"/>
    <lineage>
        <taxon>Bacteria</taxon>
        <taxon>Pseudomonadati</taxon>
        <taxon>Aquificota</taxon>
        <taxon>Aquificia</taxon>
        <taxon>Desulfurobacteriales</taxon>
        <taxon>Desulfurobacteriaceae</taxon>
        <taxon>Desulfurobacterium</taxon>
    </lineage>
</organism>
<dbReference type="InterPro" id="IPR043519">
    <property type="entry name" value="NT_sf"/>
</dbReference>
<accession>A0ABY1NI49</accession>
<evidence type="ECO:0000256" key="5">
    <source>
        <dbReference type="ARBA" id="ARBA00022723"/>
    </source>
</evidence>
<evidence type="ECO:0000256" key="9">
    <source>
        <dbReference type="ARBA" id="ARBA00038276"/>
    </source>
</evidence>
<comment type="cofactor">
    <cofactor evidence="1">
        <name>Mg(2+)</name>
        <dbReference type="ChEBI" id="CHEBI:18420"/>
    </cofactor>
</comment>